<reference evidence="5" key="1">
    <citation type="submission" date="2022-08" db="EMBL/GenBank/DDBJ databases">
        <title>Novel sulfate-reducing endosymbionts in the free-living metamonad Anaeramoeba.</title>
        <authorList>
            <person name="Jerlstrom-Hultqvist J."/>
            <person name="Cepicka I."/>
            <person name="Gallot-Lavallee L."/>
            <person name="Salas-Leiva D."/>
            <person name="Curtis B.A."/>
            <person name="Zahonova K."/>
            <person name="Pipaliya S."/>
            <person name="Dacks J."/>
            <person name="Roger A.J."/>
        </authorList>
    </citation>
    <scope>NUCLEOTIDE SEQUENCE</scope>
    <source>
        <strain evidence="5">Schooner1</strain>
    </source>
</reference>
<keyword evidence="1" id="KW-0433">Leucine-rich repeat</keyword>
<organism evidence="5 6">
    <name type="scientific">Anaeramoeba flamelloides</name>
    <dbReference type="NCBI Taxonomy" id="1746091"/>
    <lineage>
        <taxon>Eukaryota</taxon>
        <taxon>Metamonada</taxon>
        <taxon>Anaeramoebidae</taxon>
        <taxon>Anaeramoeba</taxon>
    </lineage>
</organism>
<accession>A0ABQ8YRH0</accession>
<dbReference type="InterPro" id="IPR001611">
    <property type="entry name" value="Leu-rich_rpt"/>
</dbReference>
<dbReference type="InterPro" id="IPR032675">
    <property type="entry name" value="LRR_dom_sf"/>
</dbReference>
<dbReference type="SUPFAM" id="SSF81383">
    <property type="entry name" value="F-box domain"/>
    <property type="match status" value="1"/>
</dbReference>
<dbReference type="Gene3D" id="3.80.10.10">
    <property type="entry name" value="Ribonuclease Inhibitor"/>
    <property type="match status" value="3"/>
</dbReference>
<dbReference type="PANTHER" id="PTHR48051:SF1">
    <property type="entry name" value="RAS SUPPRESSOR PROTEIN 1"/>
    <property type="match status" value="1"/>
</dbReference>
<evidence type="ECO:0000313" key="6">
    <source>
        <dbReference type="Proteomes" id="UP001150062"/>
    </source>
</evidence>
<dbReference type="InterPro" id="IPR003591">
    <property type="entry name" value="Leu-rich_rpt_typical-subtyp"/>
</dbReference>
<dbReference type="SMART" id="SM00369">
    <property type="entry name" value="LRR_TYP"/>
    <property type="match status" value="6"/>
</dbReference>
<comment type="caution">
    <text evidence="5">The sequence shown here is derived from an EMBL/GenBank/DDBJ whole genome shotgun (WGS) entry which is preliminary data.</text>
</comment>
<feature type="domain" description="F-box" evidence="4">
    <location>
        <begin position="168"/>
        <end position="214"/>
    </location>
</feature>
<dbReference type="PROSITE" id="PS51450">
    <property type="entry name" value="LRR"/>
    <property type="match status" value="2"/>
</dbReference>
<evidence type="ECO:0000256" key="2">
    <source>
        <dbReference type="ARBA" id="ARBA00022737"/>
    </source>
</evidence>
<dbReference type="PANTHER" id="PTHR48051">
    <property type="match status" value="1"/>
</dbReference>
<gene>
    <name evidence="5" type="ORF">M0813_19081</name>
</gene>
<dbReference type="InterPro" id="IPR055414">
    <property type="entry name" value="LRR_R13L4/SHOC2-like"/>
</dbReference>
<feature type="compositionally biased region" description="Basic and acidic residues" evidence="3">
    <location>
        <begin position="123"/>
        <end position="134"/>
    </location>
</feature>
<evidence type="ECO:0000313" key="5">
    <source>
        <dbReference type="EMBL" id="KAJ6247034.1"/>
    </source>
</evidence>
<dbReference type="Gene3D" id="1.20.1280.50">
    <property type="match status" value="1"/>
</dbReference>
<dbReference type="InterPro" id="IPR050216">
    <property type="entry name" value="LRR_domain-containing"/>
</dbReference>
<sequence>MDCNSIFRKFFHSYYNEEDYNEFLTIFDDDMIAFISEYLETEILEKEIPFDNETISDLGLVINSYFDEQKQITNEIINKLLIAIKKKSLEGLFQSKNSEKEIQKKNGNNNEKEIEIEIENENENEKEKEKEKEKGIKSLKKDLSQIRINNNNNNKSKKQKKKKKKKLYDPFQVLPDELIFEVLEYLTQKELFKFSFVSKLWYSFCFDPSLWYKLNLNYLPKIDEKILKKIHMLSRGYLTELKCYNNFTQVSGPVFQKFIKRNPSLVHLQIGTNVKLRADELTALVKFCPQLQVVKIFRCPKMVTNTSIRAFAQLQNLKHLELVQNGLTHLSKSITQITTLTTLRVTRNLGMQVLPAKIGNLANLKELNLRGNGLFSLPQSFTRLQSLTKLKLNNNQFAKMPEEAFDCKKLTNFNISGNEVHQCPAEINRIGQSLTKLNLSNNRMELFQFSRMKFPFLKSINLSYNSLPNIIEIQSLGSVVSLKLSHTHFETIPREIQGLQNLKVLEMNTCSLNELPEQICKLKNLECLDVKNNFLQKLPKHFYALKKLKVLKIGTNSFPDRATLEVFDNLLQVDVLWALETFELPSAYKFYQKSTVKLTIKELKRQKENARYFYYGGYY</sequence>
<dbReference type="Proteomes" id="UP001150062">
    <property type="component" value="Unassembled WGS sequence"/>
</dbReference>
<dbReference type="InterPro" id="IPR001810">
    <property type="entry name" value="F-box_dom"/>
</dbReference>
<dbReference type="PROSITE" id="PS50181">
    <property type="entry name" value="FBOX"/>
    <property type="match status" value="1"/>
</dbReference>
<keyword evidence="6" id="KW-1185">Reference proteome</keyword>
<dbReference type="SMART" id="SM00256">
    <property type="entry name" value="FBOX"/>
    <property type="match status" value="1"/>
</dbReference>
<evidence type="ECO:0000259" key="4">
    <source>
        <dbReference type="PROSITE" id="PS50181"/>
    </source>
</evidence>
<dbReference type="EMBL" id="JAOAOG010000130">
    <property type="protein sequence ID" value="KAJ6247034.1"/>
    <property type="molecule type" value="Genomic_DNA"/>
</dbReference>
<dbReference type="InterPro" id="IPR036047">
    <property type="entry name" value="F-box-like_dom_sf"/>
</dbReference>
<dbReference type="Pfam" id="PF12937">
    <property type="entry name" value="F-box-like"/>
    <property type="match status" value="1"/>
</dbReference>
<name>A0ABQ8YRH0_9EUKA</name>
<protein>
    <submittedName>
        <fullName evidence="5">Leucine-rich repeat-containing</fullName>
    </submittedName>
</protein>
<dbReference type="SUPFAM" id="SSF52058">
    <property type="entry name" value="L domain-like"/>
    <property type="match status" value="1"/>
</dbReference>
<proteinExistence type="predicted"/>
<feature type="region of interest" description="Disordered" evidence="3">
    <location>
        <begin position="113"/>
        <end position="134"/>
    </location>
</feature>
<evidence type="ECO:0000256" key="1">
    <source>
        <dbReference type="ARBA" id="ARBA00022614"/>
    </source>
</evidence>
<evidence type="ECO:0000256" key="3">
    <source>
        <dbReference type="SAM" id="MobiDB-lite"/>
    </source>
</evidence>
<keyword evidence="2" id="KW-0677">Repeat</keyword>
<dbReference type="Pfam" id="PF23598">
    <property type="entry name" value="LRR_14"/>
    <property type="match status" value="2"/>
</dbReference>